<evidence type="ECO:0000313" key="2">
    <source>
        <dbReference type="EMBL" id="CDZ77506.1"/>
    </source>
</evidence>
<feature type="transmembrane region" description="Helical" evidence="1">
    <location>
        <begin position="384"/>
        <end position="403"/>
    </location>
</feature>
<dbReference type="eggNOG" id="ENOG50333HY">
    <property type="taxonomic scope" value="Bacteria"/>
</dbReference>
<feature type="transmembrane region" description="Helical" evidence="1">
    <location>
        <begin position="138"/>
        <end position="159"/>
    </location>
</feature>
<feature type="transmembrane region" description="Helical" evidence="1">
    <location>
        <begin position="113"/>
        <end position="132"/>
    </location>
</feature>
<name>A0A078KX23_9GAMM</name>
<feature type="transmembrane region" description="Helical" evidence="1">
    <location>
        <begin position="266"/>
        <end position="286"/>
    </location>
</feature>
<reference evidence="2 3" key="1">
    <citation type="submission" date="2014-06" db="EMBL/GenBank/DDBJ databases">
        <authorList>
            <person name="Urmite Genomes Urmite Genomes"/>
        </authorList>
    </citation>
    <scope>NUCLEOTIDE SEQUENCE [LARGE SCALE GENOMIC DNA]</scope>
</reference>
<dbReference type="RefSeq" id="WP_043874032.1">
    <property type="nucleotide sequence ID" value="NZ_CCVW01000002.1"/>
</dbReference>
<feature type="transmembrane region" description="Helical" evidence="1">
    <location>
        <begin position="409"/>
        <end position="425"/>
    </location>
</feature>
<feature type="transmembrane region" description="Helical" evidence="1">
    <location>
        <begin position="166"/>
        <end position="190"/>
    </location>
</feature>
<feature type="transmembrane region" description="Helical" evidence="1">
    <location>
        <begin position="86"/>
        <end position="106"/>
    </location>
</feature>
<organism evidence="2 3">
    <name type="scientific">Legionella massiliensis</name>
    <dbReference type="NCBI Taxonomy" id="1034943"/>
    <lineage>
        <taxon>Bacteria</taxon>
        <taxon>Pseudomonadati</taxon>
        <taxon>Pseudomonadota</taxon>
        <taxon>Gammaproteobacteria</taxon>
        <taxon>Legionellales</taxon>
        <taxon>Legionellaceae</taxon>
        <taxon>Legionella</taxon>
    </lineage>
</organism>
<feature type="transmembrane region" description="Helical" evidence="1">
    <location>
        <begin position="306"/>
        <end position="323"/>
    </location>
</feature>
<keyword evidence="1" id="KW-0472">Membrane</keyword>
<dbReference type="AlphaFoldDB" id="A0A078KX23"/>
<accession>A0A078KX23</accession>
<dbReference type="STRING" id="1034943.BN59_01789"/>
<proteinExistence type="predicted"/>
<feature type="transmembrane region" description="Helical" evidence="1">
    <location>
        <begin position="7"/>
        <end position="23"/>
    </location>
</feature>
<dbReference type="OrthoDB" id="6854275at2"/>
<keyword evidence="3" id="KW-1185">Reference proteome</keyword>
<feature type="transmembrane region" description="Helical" evidence="1">
    <location>
        <begin position="432"/>
        <end position="450"/>
    </location>
</feature>
<evidence type="ECO:0000313" key="3">
    <source>
        <dbReference type="Proteomes" id="UP000044071"/>
    </source>
</evidence>
<feature type="transmembrane region" description="Helical" evidence="1">
    <location>
        <begin position="359"/>
        <end position="377"/>
    </location>
</feature>
<sequence>MKKNINPAAILLIFSYALIYFFWGERLPVSGGLGWDGLTYAAYAKDFIHEISTNADLYHVSRCFPSLLIWLTTKLFHLSLDSPRDIFNAFFIFNALCFMLIAYLWGKIVGLKHFSIATQLFGFLCFFCNFVFLKYYFYAPVVTDIFALLLGMCSLYFYLKKSIIGLNLLLIPTLLTWPIGLVFISILIFFDKPLSECINDNPSSALRAPSPLRGEGKNRGFSLLPSEERRMRVVAWTVALGYGLSLFLLSRFSLTTHLWQAAGTQISTKLALLSAILVGIYVFRIMDSIQPSLFLKSIRDFNKTNLLIYLPFLALTLATHYFLKSLSPNHLLSESSPKILNFFLFYIPTAPLIKPGLFFTMFAVNWGPMAFLVILKCREMFIKAFAEGSALAMLLLISFYFLLNPQCRFDTFLIPLTIYSLSLVMQNLKINLRFCFAYLLISLYCSKFYYSLNSGYIPIQPTGEQLYTTGLQRFFMNTGYWVSWEGYLLTLLITLMTGLMMLVLLRRFMPRSTVSNPPFQYRIPAA</sequence>
<dbReference type="Proteomes" id="UP000044071">
    <property type="component" value="Unassembled WGS sequence"/>
</dbReference>
<feature type="transmembrane region" description="Helical" evidence="1">
    <location>
        <begin position="233"/>
        <end position="254"/>
    </location>
</feature>
<protein>
    <submittedName>
        <fullName evidence="2">Uncharacterized protein</fullName>
    </submittedName>
</protein>
<feature type="transmembrane region" description="Helical" evidence="1">
    <location>
        <begin position="486"/>
        <end position="505"/>
    </location>
</feature>
<keyword evidence="1" id="KW-0812">Transmembrane</keyword>
<dbReference type="EMBL" id="CCSB01000002">
    <property type="protein sequence ID" value="CDZ77506.1"/>
    <property type="molecule type" value="Genomic_DNA"/>
</dbReference>
<gene>
    <name evidence="2" type="ORF">BN59_01789</name>
</gene>
<keyword evidence="1" id="KW-1133">Transmembrane helix</keyword>
<evidence type="ECO:0000256" key="1">
    <source>
        <dbReference type="SAM" id="Phobius"/>
    </source>
</evidence>